<gene>
    <name evidence="1" type="ORF">WA026_008489</name>
</gene>
<keyword evidence="2" id="KW-1185">Reference proteome</keyword>
<evidence type="ECO:0000313" key="2">
    <source>
        <dbReference type="Proteomes" id="UP001431783"/>
    </source>
</evidence>
<sequence length="121" mass="13577">METNGFNRLYHKGQLIEVRVQTCIKTFLEAEAIYRPISNSLQFPSKSYISESSWKFIEDKNSSGECKSNSYLNILASYDVITFVVKKAFQLCSKSHGKALTVATPLLGISMASLIFVLDII</sequence>
<organism evidence="1 2">
    <name type="scientific">Henosepilachna vigintioctopunctata</name>
    <dbReference type="NCBI Taxonomy" id="420089"/>
    <lineage>
        <taxon>Eukaryota</taxon>
        <taxon>Metazoa</taxon>
        <taxon>Ecdysozoa</taxon>
        <taxon>Arthropoda</taxon>
        <taxon>Hexapoda</taxon>
        <taxon>Insecta</taxon>
        <taxon>Pterygota</taxon>
        <taxon>Neoptera</taxon>
        <taxon>Endopterygota</taxon>
        <taxon>Coleoptera</taxon>
        <taxon>Polyphaga</taxon>
        <taxon>Cucujiformia</taxon>
        <taxon>Coccinelloidea</taxon>
        <taxon>Coccinellidae</taxon>
        <taxon>Epilachninae</taxon>
        <taxon>Epilachnini</taxon>
        <taxon>Henosepilachna</taxon>
    </lineage>
</organism>
<dbReference type="AlphaFoldDB" id="A0AAW1UIR8"/>
<reference evidence="1 2" key="1">
    <citation type="submission" date="2023-03" db="EMBL/GenBank/DDBJ databases">
        <title>Genome insight into feeding habits of ladybird beetles.</title>
        <authorList>
            <person name="Li H.-S."/>
            <person name="Huang Y.-H."/>
            <person name="Pang H."/>
        </authorList>
    </citation>
    <scope>NUCLEOTIDE SEQUENCE [LARGE SCALE GENOMIC DNA]</scope>
    <source>
        <strain evidence="1">SYSU_2023b</strain>
        <tissue evidence="1">Whole body</tissue>
    </source>
</reference>
<proteinExistence type="predicted"/>
<evidence type="ECO:0000313" key="1">
    <source>
        <dbReference type="EMBL" id="KAK9879980.1"/>
    </source>
</evidence>
<dbReference type="Proteomes" id="UP001431783">
    <property type="component" value="Unassembled WGS sequence"/>
</dbReference>
<name>A0AAW1UIR8_9CUCU</name>
<dbReference type="EMBL" id="JARQZJ010000063">
    <property type="protein sequence ID" value="KAK9879980.1"/>
    <property type="molecule type" value="Genomic_DNA"/>
</dbReference>
<comment type="caution">
    <text evidence="1">The sequence shown here is derived from an EMBL/GenBank/DDBJ whole genome shotgun (WGS) entry which is preliminary data.</text>
</comment>
<protein>
    <submittedName>
        <fullName evidence="1">Uncharacterized protein</fullName>
    </submittedName>
</protein>
<accession>A0AAW1UIR8</accession>